<reference evidence="1 2" key="1">
    <citation type="submission" date="2016-09" db="EMBL/GenBank/DDBJ databases">
        <authorList>
            <person name="Reverchon S."/>
            <person name="Nasser W."/>
            <person name="Leonard S."/>
            <person name="Brochier C."/>
            <person name="Duprey A."/>
        </authorList>
    </citation>
    <scope>NUCLEOTIDE SEQUENCE [LARGE SCALE GENOMIC DNA]</scope>
    <source>
        <strain evidence="1 2">174/2</strain>
    </source>
</reference>
<proteinExistence type="predicted"/>
<dbReference type="Proteomes" id="UP000294820">
    <property type="component" value="Chromosome 1"/>
</dbReference>
<protein>
    <submittedName>
        <fullName evidence="1">Uncharacterized protein</fullName>
    </submittedName>
</protein>
<accession>A0A375ABV7</accession>
<dbReference type="EMBL" id="LT615367">
    <property type="protein sequence ID" value="SLM63540.1"/>
    <property type="molecule type" value="Genomic_DNA"/>
</dbReference>
<keyword evidence="2" id="KW-1185">Reference proteome</keyword>
<organism evidence="1 2">
    <name type="scientific">Dickeya aquatica</name>
    <dbReference type="NCBI Taxonomy" id="1401087"/>
    <lineage>
        <taxon>Bacteria</taxon>
        <taxon>Pseudomonadati</taxon>
        <taxon>Pseudomonadota</taxon>
        <taxon>Gammaproteobacteria</taxon>
        <taxon>Enterobacterales</taxon>
        <taxon>Pectobacteriaceae</taxon>
        <taxon>Dickeya</taxon>
    </lineage>
</organism>
<gene>
    <name evidence="1" type="ORF">DAQ1742_02667</name>
</gene>
<dbReference type="AlphaFoldDB" id="A0A375ABV7"/>
<evidence type="ECO:0000313" key="2">
    <source>
        <dbReference type="Proteomes" id="UP000294820"/>
    </source>
</evidence>
<name>A0A375ABV7_9GAMM</name>
<evidence type="ECO:0000313" key="1">
    <source>
        <dbReference type="EMBL" id="SLM63540.1"/>
    </source>
</evidence>
<sequence>MGRVKNDQSKLRIVEGEGAEVGDNIGIYLQAAAIAKGVLLPANVCEYCPGIVAIKPEHP</sequence>
<dbReference type="KEGG" id="daq:DAQ1742_02667"/>